<dbReference type="FunFam" id="3.40.50.2300:FF:000138">
    <property type="entry name" value="Two-component system sensor histidine kinase/response regulator"/>
    <property type="match status" value="1"/>
</dbReference>
<evidence type="ECO:0000259" key="15">
    <source>
        <dbReference type="PROSITE" id="PS50109"/>
    </source>
</evidence>
<dbReference type="SMART" id="SM00388">
    <property type="entry name" value="HisKA"/>
    <property type="match status" value="1"/>
</dbReference>
<dbReference type="PRINTS" id="PR00344">
    <property type="entry name" value="BCTRLSENSOR"/>
</dbReference>
<evidence type="ECO:0000256" key="6">
    <source>
        <dbReference type="ARBA" id="ARBA00022777"/>
    </source>
</evidence>
<evidence type="ECO:0000256" key="4">
    <source>
        <dbReference type="ARBA" id="ARBA00022679"/>
    </source>
</evidence>
<dbReference type="GO" id="GO:0003700">
    <property type="term" value="F:DNA-binding transcription factor activity"/>
    <property type="evidence" value="ECO:0007669"/>
    <property type="project" value="InterPro"/>
</dbReference>
<keyword evidence="13" id="KW-0812">Transmembrane</keyword>
<gene>
    <name evidence="18" type="ORF">DWV35_01840</name>
    <name evidence="17" type="ORF">F3B85_25265</name>
</gene>
<dbReference type="InterPro" id="IPR011110">
    <property type="entry name" value="Reg_prop"/>
</dbReference>
<feature type="modified residue" description="4-aspartylphosphate" evidence="12">
    <location>
        <position position="1158"/>
    </location>
</feature>
<dbReference type="Proteomes" id="UP000286031">
    <property type="component" value="Unassembled WGS sequence"/>
</dbReference>
<protein>
    <recommendedName>
        <fullName evidence="2">histidine kinase</fullName>
        <ecNumber evidence="2">2.7.13.3</ecNumber>
    </recommendedName>
</protein>
<dbReference type="SUPFAM" id="SSF52172">
    <property type="entry name" value="CheY-like"/>
    <property type="match status" value="1"/>
</dbReference>
<keyword evidence="13" id="KW-0472">Membrane</keyword>
<dbReference type="Pfam" id="PF07495">
    <property type="entry name" value="Y_Y_Y"/>
    <property type="match status" value="1"/>
</dbReference>
<keyword evidence="5" id="KW-0547">Nucleotide-binding</keyword>
<keyword evidence="4" id="KW-0808">Transferase</keyword>
<keyword evidence="13" id="KW-1133">Transmembrane helix</keyword>
<dbReference type="InterPro" id="IPR009057">
    <property type="entry name" value="Homeodomain-like_sf"/>
</dbReference>
<evidence type="ECO:0000259" key="16">
    <source>
        <dbReference type="PROSITE" id="PS50110"/>
    </source>
</evidence>
<dbReference type="SUPFAM" id="SSF47384">
    <property type="entry name" value="Homodimeric domain of signal transducing histidine kinase"/>
    <property type="match status" value="1"/>
</dbReference>
<dbReference type="InterPro" id="IPR001789">
    <property type="entry name" value="Sig_transdc_resp-reg_receiver"/>
</dbReference>
<dbReference type="Pfam" id="PF12833">
    <property type="entry name" value="HTH_18"/>
    <property type="match status" value="1"/>
</dbReference>
<dbReference type="PANTHER" id="PTHR43547">
    <property type="entry name" value="TWO-COMPONENT HISTIDINE KINASE"/>
    <property type="match status" value="1"/>
</dbReference>
<keyword evidence="3 12" id="KW-0597">Phosphoprotein</keyword>
<dbReference type="SMART" id="SM00342">
    <property type="entry name" value="HTH_ARAC"/>
    <property type="match status" value="1"/>
</dbReference>
<comment type="caution">
    <text evidence="18">The sequence shown here is derived from an EMBL/GenBank/DDBJ whole genome shotgun (WGS) entry which is preliminary data.</text>
</comment>
<keyword evidence="11" id="KW-0804">Transcription</keyword>
<feature type="domain" description="Histidine kinase" evidence="15">
    <location>
        <begin position="843"/>
        <end position="1060"/>
    </location>
</feature>
<keyword evidence="7" id="KW-0067">ATP-binding</keyword>
<dbReference type="InterPro" id="IPR013783">
    <property type="entry name" value="Ig-like_fold"/>
</dbReference>
<evidence type="ECO:0000259" key="14">
    <source>
        <dbReference type="PROSITE" id="PS01124"/>
    </source>
</evidence>
<dbReference type="SUPFAM" id="SSF46689">
    <property type="entry name" value="Homeodomain-like"/>
    <property type="match status" value="1"/>
</dbReference>
<evidence type="ECO:0000256" key="10">
    <source>
        <dbReference type="ARBA" id="ARBA00023125"/>
    </source>
</evidence>
<dbReference type="Pfam" id="PF00072">
    <property type="entry name" value="Response_reg"/>
    <property type="match status" value="1"/>
</dbReference>
<dbReference type="InterPro" id="IPR005467">
    <property type="entry name" value="His_kinase_dom"/>
</dbReference>
<dbReference type="Gene3D" id="3.30.565.10">
    <property type="entry name" value="Histidine kinase-like ATPase, C-terminal domain"/>
    <property type="match status" value="1"/>
</dbReference>
<evidence type="ECO:0000256" key="12">
    <source>
        <dbReference type="PROSITE-ProRule" id="PRU00169"/>
    </source>
</evidence>
<evidence type="ECO:0000313" key="20">
    <source>
        <dbReference type="Proteomes" id="UP000478493"/>
    </source>
</evidence>
<evidence type="ECO:0000256" key="11">
    <source>
        <dbReference type="ARBA" id="ARBA00023163"/>
    </source>
</evidence>
<feature type="domain" description="Response regulatory" evidence="16">
    <location>
        <begin position="1110"/>
        <end position="1225"/>
    </location>
</feature>
<dbReference type="Gene3D" id="2.60.40.10">
    <property type="entry name" value="Immunoglobulins"/>
    <property type="match status" value="1"/>
</dbReference>
<dbReference type="InterPro" id="IPR036097">
    <property type="entry name" value="HisK_dim/P_sf"/>
</dbReference>
<dbReference type="InterPro" id="IPR018060">
    <property type="entry name" value="HTH_AraC"/>
</dbReference>
<keyword evidence="9" id="KW-0805">Transcription regulation</keyword>
<dbReference type="InterPro" id="IPR004358">
    <property type="entry name" value="Sig_transdc_His_kin-like_C"/>
</dbReference>
<evidence type="ECO:0000256" key="7">
    <source>
        <dbReference type="ARBA" id="ARBA00022840"/>
    </source>
</evidence>
<dbReference type="EMBL" id="VWGP01000031">
    <property type="protein sequence ID" value="KAA4527110.1"/>
    <property type="molecule type" value="Genomic_DNA"/>
</dbReference>
<evidence type="ECO:0000256" key="9">
    <source>
        <dbReference type="ARBA" id="ARBA00023015"/>
    </source>
</evidence>
<keyword evidence="6" id="KW-0418">Kinase</keyword>
<dbReference type="Pfam" id="PF02518">
    <property type="entry name" value="HATPase_c"/>
    <property type="match status" value="1"/>
</dbReference>
<dbReference type="InterPro" id="IPR011006">
    <property type="entry name" value="CheY-like_superfamily"/>
</dbReference>
<keyword evidence="10" id="KW-0238">DNA-binding</keyword>
<dbReference type="Proteomes" id="UP000478493">
    <property type="component" value="Unassembled WGS sequence"/>
</dbReference>
<dbReference type="InterPro" id="IPR015943">
    <property type="entry name" value="WD40/YVTN_repeat-like_dom_sf"/>
</dbReference>
<dbReference type="EC" id="2.7.13.3" evidence="2"/>
<dbReference type="InterPro" id="IPR018062">
    <property type="entry name" value="HTH_AraC-typ_CS"/>
</dbReference>
<dbReference type="InterPro" id="IPR003661">
    <property type="entry name" value="HisK_dim/P_dom"/>
</dbReference>
<evidence type="ECO:0000256" key="1">
    <source>
        <dbReference type="ARBA" id="ARBA00000085"/>
    </source>
</evidence>
<accession>A0A413A931</accession>
<evidence type="ECO:0000313" key="19">
    <source>
        <dbReference type="Proteomes" id="UP000286031"/>
    </source>
</evidence>
<dbReference type="PROSITE" id="PS50110">
    <property type="entry name" value="RESPONSE_REGULATORY"/>
    <property type="match status" value="1"/>
</dbReference>
<dbReference type="CDD" id="cd00082">
    <property type="entry name" value="HisKA"/>
    <property type="match status" value="1"/>
</dbReference>
<dbReference type="InterPro" id="IPR011123">
    <property type="entry name" value="Y_Y_Y"/>
</dbReference>
<dbReference type="SUPFAM" id="SSF55874">
    <property type="entry name" value="ATPase domain of HSP90 chaperone/DNA topoisomerase II/histidine kinase"/>
    <property type="match status" value="1"/>
</dbReference>
<dbReference type="GO" id="GO:0000155">
    <property type="term" value="F:phosphorelay sensor kinase activity"/>
    <property type="evidence" value="ECO:0007669"/>
    <property type="project" value="InterPro"/>
</dbReference>
<evidence type="ECO:0000313" key="17">
    <source>
        <dbReference type="EMBL" id="KAA4527110.1"/>
    </source>
</evidence>
<evidence type="ECO:0000256" key="5">
    <source>
        <dbReference type="ARBA" id="ARBA00022741"/>
    </source>
</evidence>
<evidence type="ECO:0000313" key="18">
    <source>
        <dbReference type="EMBL" id="RGX12680.1"/>
    </source>
</evidence>
<dbReference type="RefSeq" id="WP_004306035.1">
    <property type="nucleotide sequence ID" value="NZ_CABKQC010000007.1"/>
</dbReference>
<dbReference type="PROSITE" id="PS01124">
    <property type="entry name" value="HTH_ARAC_FAMILY_2"/>
    <property type="match status" value="1"/>
</dbReference>
<dbReference type="Gene3D" id="1.10.10.60">
    <property type="entry name" value="Homeodomain-like"/>
    <property type="match status" value="2"/>
</dbReference>
<organism evidence="18 19">
    <name type="scientific">Bacteroides ovatus</name>
    <dbReference type="NCBI Taxonomy" id="28116"/>
    <lineage>
        <taxon>Bacteria</taxon>
        <taxon>Pseudomonadati</taxon>
        <taxon>Bacteroidota</taxon>
        <taxon>Bacteroidia</taxon>
        <taxon>Bacteroidales</taxon>
        <taxon>Bacteroidaceae</taxon>
        <taxon>Bacteroides</taxon>
    </lineage>
</organism>
<evidence type="ECO:0000256" key="13">
    <source>
        <dbReference type="SAM" id="Phobius"/>
    </source>
</evidence>
<dbReference type="InterPro" id="IPR036890">
    <property type="entry name" value="HATPase_C_sf"/>
</dbReference>
<dbReference type="GO" id="GO:0043565">
    <property type="term" value="F:sequence-specific DNA binding"/>
    <property type="evidence" value="ECO:0007669"/>
    <property type="project" value="InterPro"/>
</dbReference>
<dbReference type="Gene3D" id="3.40.50.2300">
    <property type="match status" value="1"/>
</dbReference>
<dbReference type="InterPro" id="IPR003594">
    <property type="entry name" value="HATPase_dom"/>
</dbReference>
<reference evidence="17 20" key="2">
    <citation type="journal article" date="2019" name="Nat. Med.">
        <title>A library of human gut bacterial isolates paired with longitudinal multiomics data enables mechanistic microbiome research.</title>
        <authorList>
            <person name="Poyet M."/>
            <person name="Groussin M."/>
            <person name="Gibbons S.M."/>
            <person name="Avila-Pacheco J."/>
            <person name="Jiang X."/>
            <person name="Kearney S.M."/>
            <person name="Perrotta A.R."/>
            <person name="Berdy B."/>
            <person name="Zhao S."/>
            <person name="Lieberman T.D."/>
            <person name="Swanson P.K."/>
            <person name="Smith M."/>
            <person name="Roesemann S."/>
            <person name="Alexander J.E."/>
            <person name="Rich S.A."/>
            <person name="Livny J."/>
            <person name="Vlamakis H."/>
            <person name="Clish C."/>
            <person name="Bullock K."/>
            <person name="Deik A."/>
            <person name="Scott J."/>
            <person name="Pierce K.A."/>
            <person name="Xavier R.J."/>
            <person name="Alm E.J."/>
        </authorList>
    </citation>
    <scope>NUCLEOTIDE SEQUENCE [LARGE SCALE GENOMIC DNA]</scope>
    <source>
        <strain evidence="17 20">BIOML-A41</strain>
    </source>
</reference>
<dbReference type="Pfam" id="PF07494">
    <property type="entry name" value="Reg_prop"/>
    <property type="match status" value="3"/>
</dbReference>
<dbReference type="PANTHER" id="PTHR43547:SF2">
    <property type="entry name" value="HYBRID SIGNAL TRANSDUCTION HISTIDINE KINASE C"/>
    <property type="match status" value="1"/>
</dbReference>
<dbReference type="GO" id="GO:0005524">
    <property type="term" value="F:ATP binding"/>
    <property type="evidence" value="ECO:0007669"/>
    <property type="project" value="UniProtKB-KW"/>
</dbReference>
<reference evidence="18 19" key="1">
    <citation type="submission" date="2018-08" db="EMBL/GenBank/DDBJ databases">
        <title>A genome reference for cultivated species of the human gut microbiota.</title>
        <authorList>
            <person name="Zou Y."/>
            <person name="Xue W."/>
            <person name="Luo G."/>
        </authorList>
    </citation>
    <scope>NUCLEOTIDE SEQUENCE [LARGE SCALE GENOMIC DNA]</scope>
    <source>
        <strain evidence="18 19">AF04-46</strain>
    </source>
</reference>
<dbReference type="PROSITE" id="PS50109">
    <property type="entry name" value="HIS_KIN"/>
    <property type="match status" value="1"/>
</dbReference>
<dbReference type="FunFam" id="3.30.565.10:FF:000037">
    <property type="entry name" value="Hybrid sensor histidine kinase/response regulator"/>
    <property type="match status" value="1"/>
</dbReference>
<evidence type="ECO:0000256" key="3">
    <source>
        <dbReference type="ARBA" id="ARBA00022553"/>
    </source>
</evidence>
<dbReference type="Gene3D" id="2.130.10.10">
    <property type="entry name" value="YVTN repeat-like/Quinoprotein amine dehydrogenase"/>
    <property type="match status" value="2"/>
</dbReference>
<sequence>MKINRTTIIFVLFIMNIIGPITAQEFSVEILPLSKQLPSNSVQRVFQDREGFMWFGTREGLSRYDGYRILTFRSGKTTPDLLTDNQITCITDSWERILIGTKKGLNILNKKTYEISHIDNEELKDQEIRSILFDSKGYIWVGTYVALYRCSSDFSSCKRYDSSLPVTSVNSIYEDTDNNIWVTFWRKGIFRYDRIKDTFVKYPVLGKENNPFSVFQDDKKQHWIGTWGEGLYKFYPEESDEQVYMPVESVKKGELPGNGTFFSIQQDKKYGYLWLVSSRGLYAVRKRVDNLVETIDISDISSKLNNIFSEICLDKSGNLWIASFNEGVAYINLDKPIIQNYSMPSIKKITGLTTNIQAIYNDNDGDIWINQNRLGLGIYKKDSDKIIWYRDIPDLRGLSGMETIGCIGYSSSNDQVLVGPSYQPFIYILKKEKGQVKLVSQIDLQQYIRGAGNNPQFFYEDKKLNVWVITSLGLFVKPAGDYNTLKETGFLQREITGLAEDNLGHIWVSTRRNGVFCLTVSDDFQIRKENVVKFDVESGLLISDNIEDLCTDNEGRVWMGSQEGYVFLYNQKSKTVEDYSDVFTTLTEGVQDMMMDKTGHLWISTNKRIIEYDPKTGGQINYQAGQDIVVNSFTKHSCFESQAGEMFYGGNRGIAVFMPYKRLADKPEKIRTHIVDVKMGDESLLTGNLNERFNLLKRTLKLHAEDQNIEIDFSSLNYSFPTKIQYAYKMEGVDKDWVYIKDGRQFAYYNRLPKGKHTFCVKATDINGLWSSLVTKVQVDKEPAFYETWWAYVIYVMLILLVCYSFYYRTKRRMQLRHELSVAQIEKEKSEELVQVKLRYFTNISHDLLTPLTIVTCLIDDAEITYKNKIPQFDMIRTNVNRLKRLLQQILDFRKVESGNMKLKVTSGDIVSLIRDVCDSNFMPLIQKKKLTFTFESPEETIQAYFDVDKIDKVVFNLLSNAYKYTGEGGEIKVALSVFLQNGHTYLSIIVSDTGKGIASEDIDKIFTRFYTNQHWVSSETNGIGLSLTKELLELHHGTISVESEVGRGSSFTVIIPIDKESYTEAEINVESSQELKRESGIGTMNAENNILDWKQLEEGDINTTISDIRLLLVEDNEELLYLMRRILSKHYNVLTAKNGIEALEVMKEYEADIIVSDVMMPEMDGLELCRVVKGNLDTSHIPIILLTAKNSAEDRIECYNAGANAYISKPFELKVLEARIDNFLAEKKSKQEEFRSDAEDINFNLLDATDIDKEFLKKVTDVIQENLSSSTFDVVQLADALAMSKSSLYRKTKAIIGLSPVEFIRNVRLKQGVKMLKNKSISVSEVAYICGFSNPKYFSTCFKEEFGVTPKEFQKSDTSQ</sequence>
<name>A0A413A931_BACOV</name>
<dbReference type="EMBL" id="QSBI01000002">
    <property type="protein sequence ID" value="RGX12680.1"/>
    <property type="molecule type" value="Genomic_DNA"/>
</dbReference>
<evidence type="ECO:0000256" key="2">
    <source>
        <dbReference type="ARBA" id="ARBA00012438"/>
    </source>
</evidence>
<dbReference type="SMART" id="SM00448">
    <property type="entry name" value="REC"/>
    <property type="match status" value="1"/>
</dbReference>
<dbReference type="PROSITE" id="PS00041">
    <property type="entry name" value="HTH_ARAC_FAMILY_1"/>
    <property type="match status" value="1"/>
</dbReference>
<proteinExistence type="predicted"/>
<dbReference type="SMART" id="SM00387">
    <property type="entry name" value="HATPase_c"/>
    <property type="match status" value="1"/>
</dbReference>
<comment type="catalytic activity">
    <reaction evidence="1">
        <text>ATP + protein L-histidine = ADP + protein N-phospho-L-histidine.</text>
        <dbReference type="EC" id="2.7.13.3"/>
    </reaction>
</comment>
<feature type="domain" description="HTH araC/xylS-type" evidence="14">
    <location>
        <begin position="1258"/>
        <end position="1357"/>
    </location>
</feature>
<dbReference type="SUPFAM" id="SSF63829">
    <property type="entry name" value="Calcium-dependent phosphotriesterase"/>
    <property type="match status" value="2"/>
</dbReference>
<keyword evidence="8" id="KW-0902">Two-component regulatory system</keyword>
<evidence type="ECO:0000256" key="8">
    <source>
        <dbReference type="ARBA" id="ARBA00023012"/>
    </source>
</evidence>
<feature type="transmembrane region" description="Helical" evidence="13">
    <location>
        <begin position="789"/>
        <end position="808"/>
    </location>
</feature>
<dbReference type="Gene3D" id="1.10.287.130">
    <property type="match status" value="1"/>
</dbReference>